<keyword evidence="2" id="KW-0963">Cytoplasm</keyword>
<dbReference type="FunFam" id="2.30.29.170:FF:000012">
    <property type="entry name" value="EF-Hand domain-Containing protein 1 homolog"/>
    <property type="match status" value="1"/>
</dbReference>
<name>A0AAE9CTT9_CAEBR</name>
<dbReference type="AlphaFoldDB" id="A0AAE9CTT9"/>
<dbReference type="FunFam" id="2.30.29.170:FF:000007">
    <property type="entry name" value="EF-Hand domain-Containing protein 1 homolog"/>
    <property type="match status" value="1"/>
</dbReference>
<dbReference type="InterPro" id="IPR040193">
    <property type="entry name" value="EFHC1/EFHC2/EFHB"/>
</dbReference>
<accession>A0AAE9CTT9</accession>
<evidence type="ECO:0000313" key="8">
    <source>
        <dbReference type="Proteomes" id="UP000827892"/>
    </source>
</evidence>
<sequence>MNNKIVVSFPTFKCNNDTSIATFIPLMSSFRSYEDPAQDIPTEDILEQFGSDPAPRRRHQLKYKNGECFVAEEDLVQNYPKQRSFHHSCNAGPLLHEAEAANSAVLSFDAYAEEDGIDEEIHRIRIFKINYHLNDDTVTVNEPFVDNTGYLHGRIFRRQKVPAPNRIGKPYIHWSDLNVGSDVNLFQTIYRITSCDGFTRNFLEEHGIKVNEDEELPEDPWLVGRRGAPRTAPKLPDQREFINRPPMLVYRCCWLDHMNDFHGCRMKRIFKMFVYCTDHTVALIEETKEFEGQLFLKRIAIPFPTQPEMPRRDYRWWDIRPGVWVDVFCRPMFVYECANDETKSFIRQQFGETDFANYSSQILEDGPPPTQFFNSPAILKFRCTMVDAPSVLYGLHFILEYDVNRRLVNISEEGRKTWTEGRVFLKDVDASTFSENQFAPGRILQFFKWRFNLVQSSLETDKYLRWKQTPSHK</sequence>
<reference evidence="7 8" key="1">
    <citation type="submission" date="2022-05" db="EMBL/GenBank/DDBJ databases">
        <title>Chromosome-level reference genomes for two strains of Caenorhabditis briggsae: an improved platform for comparative genomics.</title>
        <authorList>
            <person name="Stevens L."/>
            <person name="Andersen E.C."/>
        </authorList>
    </citation>
    <scope>NUCLEOTIDE SEQUENCE [LARGE SCALE GENOMIC DNA]</scope>
    <source>
        <strain evidence="7">QX1410_ONT</strain>
        <tissue evidence="7">Whole-organism</tissue>
    </source>
</reference>
<evidence type="ECO:0000256" key="4">
    <source>
        <dbReference type="ARBA" id="ARBA00023212"/>
    </source>
</evidence>
<gene>
    <name evidence="7" type="ORF">L3Y34_011314</name>
</gene>
<evidence type="ECO:0000313" key="7">
    <source>
        <dbReference type="EMBL" id="ULT81341.1"/>
    </source>
</evidence>
<dbReference type="SMART" id="SM00676">
    <property type="entry name" value="DM10"/>
    <property type="match status" value="1"/>
</dbReference>
<proteinExistence type="predicted"/>
<evidence type="ECO:0000259" key="6">
    <source>
        <dbReference type="PROSITE" id="PS51336"/>
    </source>
</evidence>
<dbReference type="PANTHER" id="PTHR12086:SF9">
    <property type="entry name" value="EF-HAND DOMAIN-CONTAINING PROTEIN 1"/>
    <property type="match status" value="1"/>
</dbReference>
<organism evidence="7 8">
    <name type="scientific">Caenorhabditis briggsae</name>
    <dbReference type="NCBI Taxonomy" id="6238"/>
    <lineage>
        <taxon>Eukaryota</taxon>
        <taxon>Metazoa</taxon>
        <taxon>Ecdysozoa</taxon>
        <taxon>Nematoda</taxon>
        <taxon>Chromadorea</taxon>
        <taxon>Rhabditida</taxon>
        <taxon>Rhabditina</taxon>
        <taxon>Rhabditomorpha</taxon>
        <taxon>Rhabditoidea</taxon>
        <taxon>Rhabditidae</taxon>
        <taxon>Peloderinae</taxon>
        <taxon>Caenorhabditis</taxon>
    </lineage>
</organism>
<feature type="domain" description="DM10" evidence="6">
    <location>
        <begin position="244"/>
        <end position="350"/>
    </location>
</feature>
<dbReference type="EMBL" id="CP090896">
    <property type="protein sequence ID" value="ULT81341.1"/>
    <property type="molecule type" value="Genomic_DNA"/>
</dbReference>
<dbReference type="Proteomes" id="UP000827892">
    <property type="component" value="Chromosome X"/>
</dbReference>
<evidence type="ECO:0000256" key="3">
    <source>
        <dbReference type="ARBA" id="ARBA00022737"/>
    </source>
</evidence>
<keyword evidence="4" id="KW-0206">Cytoskeleton</keyword>
<evidence type="ECO:0000256" key="1">
    <source>
        <dbReference type="ARBA" id="ARBA00004430"/>
    </source>
</evidence>
<dbReference type="GO" id="GO:0005930">
    <property type="term" value="C:axoneme"/>
    <property type="evidence" value="ECO:0007669"/>
    <property type="project" value="UniProtKB-SubCell"/>
</dbReference>
<protein>
    <recommendedName>
        <fullName evidence="6">DM10 domain-containing protein</fullName>
    </recommendedName>
</protein>
<dbReference type="Gene3D" id="2.30.29.170">
    <property type="match status" value="2"/>
</dbReference>
<evidence type="ECO:0000256" key="5">
    <source>
        <dbReference type="ARBA" id="ARBA00023273"/>
    </source>
</evidence>
<keyword evidence="3" id="KW-0677">Repeat</keyword>
<keyword evidence="5" id="KW-0966">Cell projection</keyword>
<dbReference type="Pfam" id="PF06565">
    <property type="entry name" value="DM10_dom"/>
    <property type="match status" value="2"/>
</dbReference>
<evidence type="ECO:0000256" key="2">
    <source>
        <dbReference type="ARBA" id="ARBA00022490"/>
    </source>
</evidence>
<dbReference type="PROSITE" id="PS51336">
    <property type="entry name" value="DM10"/>
    <property type="match status" value="2"/>
</dbReference>
<dbReference type="PANTHER" id="PTHR12086">
    <property type="entry name" value="EF-HAND DOMAIN C-TERMINAL CONTAINING PROTEIN"/>
    <property type="match status" value="1"/>
</dbReference>
<feature type="domain" description="DM10" evidence="6">
    <location>
        <begin position="102"/>
        <end position="207"/>
    </location>
</feature>
<dbReference type="InterPro" id="IPR006602">
    <property type="entry name" value="DM10_dom"/>
</dbReference>
<comment type="subcellular location">
    <subcellularLocation>
        <location evidence="1">Cytoplasm</location>
        <location evidence="1">Cytoskeleton</location>
        <location evidence="1">Cilium axoneme</location>
    </subcellularLocation>
</comment>